<sequence length="122" mass="12535">MIAARILVVPALAGVLACSAPAWAQAAASDVPVATGQVIRLSPEEKEALLAQGSEEKVDAAQAQALGGDGPSRQIHGEVGFMVGTGGARGFYGAAAIPLGDNASAFISFEDTRWGNVQRFRR</sequence>
<proteinExistence type="predicted"/>
<dbReference type="Proteomes" id="UP000249066">
    <property type="component" value="Unassembled WGS sequence"/>
</dbReference>
<name>A0A2W5A0U0_9SPHN</name>
<feature type="chain" id="PRO_5016159745" evidence="1">
    <location>
        <begin position="25"/>
        <end position="122"/>
    </location>
</feature>
<dbReference type="AlphaFoldDB" id="A0A2W5A0U0"/>
<organism evidence="2 3">
    <name type="scientific">Sphingomonas sanxanigenens</name>
    <dbReference type="NCBI Taxonomy" id="397260"/>
    <lineage>
        <taxon>Bacteria</taxon>
        <taxon>Pseudomonadati</taxon>
        <taxon>Pseudomonadota</taxon>
        <taxon>Alphaproteobacteria</taxon>
        <taxon>Sphingomonadales</taxon>
        <taxon>Sphingomonadaceae</taxon>
        <taxon>Sphingomonas</taxon>
    </lineage>
</organism>
<feature type="signal peptide" evidence="1">
    <location>
        <begin position="1"/>
        <end position="24"/>
    </location>
</feature>
<evidence type="ECO:0000313" key="2">
    <source>
        <dbReference type="EMBL" id="PZO88183.1"/>
    </source>
</evidence>
<evidence type="ECO:0000256" key="1">
    <source>
        <dbReference type="SAM" id="SignalP"/>
    </source>
</evidence>
<comment type="caution">
    <text evidence="2">The sequence shown here is derived from an EMBL/GenBank/DDBJ whole genome shotgun (WGS) entry which is preliminary data.</text>
</comment>
<gene>
    <name evidence="2" type="ORF">DI623_13220</name>
</gene>
<keyword evidence="1" id="KW-0732">Signal</keyword>
<evidence type="ECO:0000313" key="3">
    <source>
        <dbReference type="Proteomes" id="UP000249066"/>
    </source>
</evidence>
<reference evidence="2 3" key="1">
    <citation type="submission" date="2017-08" db="EMBL/GenBank/DDBJ databases">
        <title>Infants hospitalized years apart are colonized by the same room-sourced microbial strains.</title>
        <authorList>
            <person name="Brooks B."/>
            <person name="Olm M.R."/>
            <person name="Firek B.A."/>
            <person name="Baker R."/>
            <person name="Thomas B.C."/>
            <person name="Morowitz M.J."/>
            <person name="Banfield J.F."/>
        </authorList>
    </citation>
    <scope>NUCLEOTIDE SEQUENCE [LARGE SCALE GENOMIC DNA]</scope>
    <source>
        <strain evidence="2">S2_018_000_R2_101</strain>
    </source>
</reference>
<dbReference type="PROSITE" id="PS51257">
    <property type="entry name" value="PROKAR_LIPOPROTEIN"/>
    <property type="match status" value="1"/>
</dbReference>
<dbReference type="EMBL" id="QFNN01000099">
    <property type="protein sequence ID" value="PZO88183.1"/>
    <property type="molecule type" value="Genomic_DNA"/>
</dbReference>
<accession>A0A2W5A0U0</accession>
<protein>
    <submittedName>
        <fullName evidence="2">Uncharacterized protein</fullName>
    </submittedName>
</protein>